<protein>
    <recommendedName>
        <fullName evidence="4">F-box domain-containing protein</fullName>
    </recommendedName>
</protein>
<feature type="compositionally biased region" description="Low complexity" evidence="1">
    <location>
        <begin position="380"/>
        <end position="389"/>
    </location>
</feature>
<sequence length="389" mass="43097">MNHFGCDHQSESFRVPYILSQVIPAWTHLKSLRVGAINGATWVHLAQHRTLHRLEVRFPAVDVHLGSPSAPGGNAVFPALDKLTLRSLSWGLRGATGLLRSTGGRGSLIDLHVDSCIQPQPTELGDFTSAVADHCSAESLTNFYCSEKMFNDWGLEIADPYDAEFGITFNTLQPLMSFSRLESLMISGKRLVLIKDDELLELASAWPQLRVLGINAKAGWIVTSRVTFIGLAKLIEVCPLLMNLYISIDTSSPTDNIISNYRDNMDRASSTETQVPGAALRYLYFPRTRVDARDVKRIAAFFAVLLVNSPHATVYGTPENWLKVSSAIRRITNELRRTVLADNKQPEDTSGPVSRNRASELETDSDEGQIEEEHEEDSDSSSYESCASE</sequence>
<dbReference type="KEGG" id="cput:CONPUDRAFT_152522"/>
<dbReference type="EMBL" id="JH711576">
    <property type="protein sequence ID" value="EIW83503.1"/>
    <property type="molecule type" value="Genomic_DNA"/>
</dbReference>
<comment type="caution">
    <text evidence="2">The sequence shown here is derived from an EMBL/GenBank/DDBJ whole genome shotgun (WGS) entry which is preliminary data.</text>
</comment>
<dbReference type="InterPro" id="IPR032675">
    <property type="entry name" value="LRR_dom_sf"/>
</dbReference>
<name>A0A5M3MWH2_CONPW</name>
<evidence type="ECO:0000313" key="3">
    <source>
        <dbReference type="Proteomes" id="UP000053558"/>
    </source>
</evidence>
<dbReference type="RefSeq" id="XP_007767237.1">
    <property type="nucleotide sequence ID" value="XM_007769047.1"/>
</dbReference>
<accession>A0A5M3MWH2</accession>
<dbReference type="OrthoDB" id="3543113at2759"/>
<dbReference type="AlphaFoldDB" id="A0A5M3MWH2"/>
<evidence type="ECO:0008006" key="4">
    <source>
        <dbReference type="Google" id="ProtNLM"/>
    </source>
</evidence>
<keyword evidence="3" id="KW-1185">Reference proteome</keyword>
<gene>
    <name evidence="2" type="ORF">CONPUDRAFT_152522</name>
</gene>
<proteinExistence type="predicted"/>
<dbReference type="GeneID" id="19203008"/>
<feature type="compositionally biased region" description="Acidic residues" evidence="1">
    <location>
        <begin position="361"/>
        <end position="379"/>
    </location>
</feature>
<organism evidence="2 3">
    <name type="scientific">Coniophora puteana (strain RWD-64-598)</name>
    <name type="common">Brown rot fungus</name>
    <dbReference type="NCBI Taxonomy" id="741705"/>
    <lineage>
        <taxon>Eukaryota</taxon>
        <taxon>Fungi</taxon>
        <taxon>Dikarya</taxon>
        <taxon>Basidiomycota</taxon>
        <taxon>Agaricomycotina</taxon>
        <taxon>Agaricomycetes</taxon>
        <taxon>Agaricomycetidae</taxon>
        <taxon>Boletales</taxon>
        <taxon>Coniophorineae</taxon>
        <taxon>Coniophoraceae</taxon>
        <taxon>Coniophora</taxon>
    </lineage>
</organism>
<evidence type="ECO:0000256" key="1">
    <source>
        <dbReference type="SAM" id="MobiDB-lite"/>
    </source>
</evidence>
<dbReference type="Gene3D" id="3.80.10.10">
    <property type="entry name" value="Ribonuclease Inhibitor"/>
    <property type="match status" value="1"/>
</dbReference>
<reference evidence="3" key="1">
    <citation type="journal article" date="2012" name="Science">
        <title>The Paleozoic origin of enzymatic lignin decomposition reconstructed from 31 fungal genomes.</title>
        <authorList>
            <person name="Floudas D."/>
            <person name="Binder M."/>
            <person name="Riley R."/>
            <person name="Barry K."/>
            <person name="Blanchette R.A."/>
            <person name="Henrissat B."/>
            <person name="Martinez A.T."/>
            <person name="Otillar R."/>
            <person name="Spatafora J.W."/>
            <person name="Yadav J.S."/>
            <person name="Aerts A."/>
            <person name="Benoit I."/>
            <person name="Boyd A."/>
            <person name="Carlson A."/>
            <person name="Copeland A."/>
            <person name="Coutinho P.M."/>
            <person name="de Vries R.P."/>
            <person name="Ferreira P."/>
            <person name="Findley K."/>
            <person name="Foster B."/>
            <person name="Gaskell J."/>
            <person name="Glotzer D."/>
            <person name="Gorecki P."/>
            <person name="Heitman J."/>
            <person name="Hesse C."/>
            <person name="Hori C."/>
            <person name="Igarashi K."/>
            <person name="Jurgens J.A."/>
            <person name="Kallen N."/>
            <person name="Kersten P."/>
            <person name="Kohler A."/>
            <person name="Kuees U."/>
            <person name="Kumar T.K.A."/>
            <person name="Kuo A."/>
            <person name="LaButti K."/>
            <person name="Larrondo L.F."/>
            <person name="Lindquist E."/>
            <person name="Ling A."/>
            <person name="Lombard V."/>
            <person name="Lucas S."/>
            <person name="Lundell T."/>
            <person name="Martin R."/>
            <person name="McLaughlin D.J."/>
            <person name="Morgenstern I."/>
            <person name="Morin E."/>
            <person name="Murat C."/>
            <person name="Nagy L.G."/>
            <person name="Nolan M."/>
            <person name="Ohm R.A."/>
            <person name="Patyshakuliyeva A."/>
            <person name="Rokas A."/>
            <person name="Ruiz-Duenas F.J."/>
            <person name="Sabat G."/>
            <person name="Salamov A."/>
            <person name="Samejima M."/>
            <person name="Schmutz J."/>
            <person name="Slot J.C."/>
            <person name="St John F."/>
            <person name="Stenlid J."/>
            <person name="Sun H."/>
            <person name="Sun S."/>
            <person name="Syed K."/>
            <person name="Tsang A."/>
            <person name="Wiebenga A."/>
            <person name="Young D."/>
            <person name="Pisabarro A."/>
            <person name="Eastwood D.C."/>
            <person name="Martin F."/>
            <person name="Cullen D."/>
            <person name="Grigoriev I.V."/>
            <person name="Hibbett D.S."/>
        </authorList>
    </citation>
    <scope>NUCLEOTIDE SEQUENCE [LARGE SCALE GENOMIC DNA]</scope>
    <source>
        <strain evidence="3">RWD-64-598 SS2</strain>
    </source>
</reference>
<feature type="region of interest" description="Disordered" evidence="1">
    <location>
        <begin position="339"/>
        <end position="389"/>
    </location>
</feature>
<evidence type="ECO:0000313" key="2">
    <source>
        <dbReference type="EMBL" id="EIW83503.1"/>
    </source>
</evidence>
<dbReference type="Proteomes" id="UP000053558">
    <property type="component" value="Unassembled WGS sequence"/>
</dbReference>